<protein>
    <recommendedName>
        <fullName evidence="2">protein-tyrosine-phosphatase</fullName>
        <ecNumber evidence="2">3.1.3.48</ecNumber>
    </recommendedName>
</protein>
<dbReference type="InterPro" id="IPR029021">
    <property type="entry name" value="Prot-tyrosine_phosphatase-like"/>
</dbReference>
<comment type="caution">
    <text evidence="6">The sequence shown here is derived from an EMBL/GenBank/DDBJ whole genome shotgun (WGS) entry which is preliminary data.</text>
</comment>
<evidence type="ECO:0000256" key="2">
    <source>
        <dbReference type="ARBA" id="ARBA00013064"/>
    </source>
</evidence>
<evidence type="ECO:0000313" key="7">
    <source>
        <dbReference type="Proteomes" id="UP000193920"/>
    </source>
</evidence>
<feature type="region of interest" description="Disordered" evidence="5">
    <location>
        <begin position="144"/>
        <end position="170"/>
    </location>
</feature>
<dbReference type="OrthoDB" id="2017893at2759"/>
<feature type="compositionally biased region" description="Basic and acidic residues" evidence="5">
    <location>
        <begin position="148"/>
        <end position="170"/>
    </location>
</feature>
<dbReference type="PANTHER" id="PTHR45848:SF4">
    <property type="entry name" value="DUAL SPECIFICITY PROTEIN PHOSPHATASE 12"/>
    <property type="match status" value="1"/>
</dbReference>
<keyword evidence="3" id="KW-0378">Hydrolase</keyword>
<accession>A0A1Y2AFN9</accession>
<dbReference type="AlphaFoldDB" id="A0A1Y2AFN9"/>
<proteinExistence type="inferred from homology"/>
<name>A0A1Y2AFN9_9FUNG</name>
<dbReference type="PANTHER" id="PTHR45848">
    <property type="entry name" value="DUAL SPECIFICITY PROTEIN PHOSPHATASE 12 FAMILY MEMBER"/>
    <property type="match status" value="1"/>
</dbReference>
<comment type="similarity">
    <text evidence="1">Belongs to the protein-tyrosine phosphatase family. Non-receptor class dual specificity subfamily.</text>
</comment>
<dbReference type="GO" id="GO:0004725">
    <property type="term" value="F:protein tyrosine phosphatase activity"/>
    <property type="evidence" value="ECO:0007669"/>
    <property type="project" value="UniProtKB-EC"/>
</dbReference>
<keyword evidence="4" id="KW-0904">Protein phosphatase</keyword>
<dbReference type="Proteomes" id="UP000193920">
    <property type="component" value="Unassembled WGS sequence"/>
</dbReference>
<gene>
    <name evidence="6" type="ORF">LY90DRAFT_516179</name>
</gene>
<evidence type="ECO:0000256" key="5">
    <source>
        <dbReference type="SAM" id="MobiDB-lite"/>
    </source>
</evidence>
<sequence length="292" mass="33673">MSSVKFMRLSEGLFISSKLGVNELKKYNINKIISFDNIPENFKTEFEHVKYEIDNDENMIPCFLEFFNEVEKAKQTKKGLIINFTTETITYCSAIVMSYFMKKANAKYDLVLSKIGRICPAIKIENEDIIQQLNSLVKKKTVTNKKSQVKENPETENKTDNKTENLIENEKQKEVKNKKLQLSCRKCRFVLVSGDNILIHEPGSGQASFSWRKRDQNINKNGNSNICNVYFIERAEWMEGLDDENIVSGKINCPKCKSKLGSYNWSGMQCSCGNWYSPAFIIQKKSVDETRI</sequence>
<keyword evidence="7" id="KW-1185">Reference proteome</keyword>
<dbReference type="STRING" id="1754190.A0A1Y2AFN9"/>
<dbReference type="Gene3D" id="3.90.190.10">
    <property type="entry name" value="Protein tyrosine phosphatase superfamily"/>
    <property type="match status" value="1"/>
</dbReference>
<dbReference type="EMBL" id="MCOG01000268">
    <property type="protein sequence ID" value="ORY21316.1"/>
    <property type="molecule type" value="Genomic_DNA"/>
</dbReference>
<evidence type="ECO:0000256" key="3">
    <source>
        <dbReference type="ARBA" id="ARBA00022801"/>
    </source>
</evidence>
<dbReference type="GO" id="GO:0008138">
    <property type="term" value="F:protein tyrosine/serine/threonine phosphatase activity"/>
    <property type="evidence" value="ECO:0007669"/>
    <property type="project" value="TreeGrafter"/>
</dbReference>
<reference evidence="6 7" key="1">
    <citation type="submission" date="2016-08" db="EMBL/GenBank/DDBJ databases">
        <title>A Parts List for Fungal Cellulosomes Revealed by Comparative Genomics.</title>
        <authorList>
            <consortium name="DOE Joint Genome Institute"/>
            <person name="Haitjema C.H."/>
            <person name="Gilmore S.P."/>
            <person name="Henske J.K."/>
            <person name="Solomon K.V."/>
            <person name="De Groot R."/>
            <person name="Kuo A."/>
            <person name="Mondo S.J."/>
            <person name="Salamov A.A."/>
            <person name="Labutti K."/>
            <person name="Zhao Z."/>
            <person name="Chiniquy J."/>
            <person name="Barry K."/>
            <person name="Brewer H.M."/>
            <person name="Purvine S.O."/>
            <person name="Wright A.T."/>
            <person name="Boxma B."/>
            <person name="Van Alen T."/>
            <person name="Hackstein J.H."/>
            <person name="Baker S.E."/>
            <person name="Grigoriev I.V."/>
            <person name="O'Malley M.A."/>
        </authorList>
    </citation>
    <scope>NUCLEOTIDE SEQUENCE [LARGE SCALE GENOMIC DNA]</scope>
    <source>
        <strain evidence="6 7">G1</strain>
    </source>
</reference>
<evidence type="ECO:0000256" key="4">
    <source>
        <dbReference type="ARBA" id="ARBA00022912"/>
    </source>
</evidence>
<dbReference type="EC" id="3.1.3.48" evidence="2"/>
<organism evidence="6 7">
    <name type="scientific">Neocallimastix californiae</name>
    <dbReference type="NCBI Taxonomy" id="1754190"/>
    <lineage>
        <taxon>Eukaryota</taxon>
        <taxon>Fungi</taxon>
        <taxon>Fungi incertae sedis</taxon>
        <taxon>Chytridiomycota</taxon>
        <taxon>Chytridiomycota incertae sedis</taxon>
        <taxon>Neocallimastigomycetes</taxon>
        <taxon>Neocallimastigales</taxon>
        <taxon>Neocallimastigaceae</taxon>
        <taxon>Neocallimastix</taxon>
    </lineage>
</organism>
<evidence type="ECO:0000313" key="6">
    <source>
        <dbReference type="EMBL" id="ORY21316.1"/>
    </source>
</evidence>
<evidence type="ECO:0000256" key="1">
    <source>
        <dbReference type="ARBA" id="ARBA00008601"/>
    </source>
</evidence>